<comment type="similarity">
    <text evidence="10 11">Belongs to the TRAFAC class myosin-kinesin ATPase superfamily. Kinesin family.</text>
</comment>
<comment type="subunit">
    <text evidence="9">Oligomer composed of two heavy chains and two light chains.</text>
</comment>
<accession>A0A9P0D776</accession>
<dbReference type="AlphaFoldDB" id="A0A9P0D776"/>
<keyword evidence="7 10" id="KW-0505">Motor protein</keyword>
<feature type="coiled-coil region" evidence="12">
    <location>
        <begin position="338"/>
        <end position="379"/>
    </location>
</feature>
<gene>
    <name evidence="15" type="ORF">PSYICH_LOCUS12063</name>
</gene>
<dbReference type="GO" id="GO:0005524">
    <property type="term" value="F:ATP binding"/>
    <property type="evidence" value="ECO:0007669"/>
    <property type="project" value="UniProtKB-UniRule"/>
</dbReference>
<dbReference type="GO" id="GO:0030951">
    <property type="term" value="P:establishment or maintenance of microtubule cytoskeleton polarity"/>
    <property type="evidence" value="ECO:0007669"/>
    <property type="project" value="UniProtKB-ARBA"/>
</dbReference>
<dbReference type="GO" id="GO:0003777">
    <property type="term" value="F:microtubule motor activity"/>
    <property type="evidence" value="ECO:0007669"/>
    <property type="project" value="InterPro"/>
</dbReference>
<evidence type="ECO:0000256" key="7">
    <source>
        <dbReference type="ARBA" id="ARBA00023175"/>
    </source>
</evidence>
<feature type="region of interest" description="Disordered" evidence="13">
    <location>
        <begin position="936"/>
        <end position="983"/>
    </location>
</feature>
<evidence type="ECO:0000256" key="6">
    <source>
        <dbReference type="ARBA" id="ARBA00023054"/>
    </source>
</evidence>
<dbReference type="GO" id="GO:0007292">
    <property type="term" value="P:female gamete generation"/>
    <property type="evidence" value="ECO:0007669"/>
    <property type="project" value="UniProtKB-ARBA"/>
</dbReference>
<keyword evidence="4 10" id="KW-0547">Nucleotide-binding</keyword>
<keyword evidence="2" id="KW-0963">Cytoplasm</keyword>
<comment type="subcellular location">
    <subcellularLocation>
        <location evidence="1">Cytoplasm</location>
        <location evidence="1">Cytoskeleton</location>
    </subcellularLocation>
</comment>
<dbReference type="GO" id="GO:0008017">
    <property type="term" value="F:microtubule binding"/>
    <property type="evidence" value="ECO:0007669"/>
    <property type="project" value="InterPro"/>
</dbReference>
<keyword evidence="8" id="KW-0206">Cytoskeleton</keyword>
<name>A0A9P0D776_9CUCU</name>
<dbReference type="SUPFAM" id="SSF52540">
    <property type="entry name" value="P-loop containing nucleoside triphosphate hydrolases"/>
    <property type="match status" value="1"/>
</dbReference>
<dbReference type="Proteomes" id="UP001153636">
    <property type="component" value="Chromosome 6"/>
</dbReference>
<evidence type="ECO:0000256" key="3">
    <source>
        <dbReference type="ARBA" id="ARBA00022701"/>
    </source>
</evidence>
<dbReference type="EMBL" id="OV651818">
    <property type="protein sequence ID" value="CAH1111497.1"/>
    <property type="molecule type" value="Genomic_DNA"/>
</dbReference>
<keyword evidence="6 12" id="KW-0175">Coiled coil</keyword>
<feature type="coiled-coil region" evidence="12">
    <location>
        <begin position="433"/>
        <end position="551"/>
    </location>
</feature>
<dbReference type="InterPro" id="IPR036961">
    <property type="entry name" value="Kinesin_motor_dom_sf"/>
</dbReference>
<dbReference type="OrthoDB" id="3176171at2759"/>
<feature type="domain" description="Kinesin motor" evidence="14">
    <location>
        <begin position="12"/>
        <end position="333"/>
    </location>
</feature>
<evidence type="ECO:0000256" key="10">
    <source>
        <dbReference type="PROSITE-ProRule" id="PRU00283"/>
    </source>
</evidence>
<dbReference type="PRINTS" id="PR00380">
    <property type="entry name" value="KINESINHEAVY"/>
</dbReference>
<dbReference type="Gene3D" id="1.10.287.1490">
    <property type="match status" value="1"/>
</dbReference>
<dbReference type="GO" id="GO:0048489">
    <property type="term" value="P:synaptic vesicle transport"/>
    <property type="evidence" value="ECO:0007669"/>
    <property type="project" value="UniProtKB-ARBA"/>
</dbReference>
<dbReference type="PANTHER" id="PTHR47968:SF36">
    <property type="entry name" value="KINESIN HEAVY CHAIN ISOFORM X1"/>
    <property type="match status" value="1"/>
</dbReference>
<organism evidence="15 16">
    <name type="scientific">Psylliodes chrysocephalus</name>
    <dbReference type="NCBI Taxonomy" id="3402493"/>
    <lineage>
        <taxon>Eukaryota</taxon>
        <taxon>Metazoa</taxon>
        <taxon>Ecdysozoa</taxon>
        <taxon>Arthropoda</taxon>
        <taxon>Hexapoda</taxon>
        <taxon>Insecta</taxon>
        <taxon>Pterygota</taxon>
        <taxon>Neoptera</taxon>
        <taxon>Endopterygota</taxon>
        <taxon>Coleoptera</taxon>
        <taxon>Polyphaga</taxon>
        <taxon>Cucujiformia</taxon>
        <taxon>Chrysomeloidea</taxon>
        <taxon>Chrysomelidae</taxon>
        <taxon>Galerucinae</taxon>
        <taxon>Alticini</taxon>
        <taxon>Psylliodes</taxon>
    </lineage>
</organism>
<evidence type="ECO:0000256" key="12">
    <source>
        <dbReference type="SAM" id="Coils"/>
    </source>
</evidence>
<evidence type="ECO:0000256" key="2">
    <source>
        <dbReference type="ARBA" id="ARBA00022490"/>
    </source>
</evidence>
<keyword evidence="16" id="KW-1185">Reference proteome</keyword>
<protein>
    <recommendedName>
        <fullName evidence="11">Kinesin-like protein</fullName>
    </recommendedName>
</protein>
<dbReference type="CDD" id="cd01369">
    <property type="entry name" value="KISc_KHC_KIF5"/>
    <property type="match status" value="1"/>
</dbReference>
<evidence type="ECO:0000256" key="1">
    <source>
        <dbReference type="ARBA" id="ARBA00004245"/>
    </source>
</evidence>
<keyword evidence="3 11" id="KW-0493">Microtubule</keyword>
<keyword evidence="5 10" id="KW-0067">ATP-binding</keyword>
<sequence>MSVDREIPAEDSIRVVCRFRPLNDSEEKAGSKFVVKFPQGGEENCISIAGKVYLFDKVFKPNATQEKVYNEAAKSIVTDVLSGFNGTIFAYGQTSSGKTHTMEGVLGDPQKQGIIPRIVNDIFNHIYAMEENLEFHIKVSYFEIYMDKIRDLLDVSKVNLSVHEDKNRVPFVKGATERFVSSPEEVFESIEEGKSNRHIAVTNMNEHSSRSHSVFLINVKQENLENQKKLSGKLYLVDLAGSEKVSKTGAEGTVLDEAKNINKSLSALGNVISALADGNKSHIPYRDSKLTRILQESLGGNARTTIVICCSPASFNESETKSTLEFGKRAKTVKNVVCVNEELTAEEWKRRYEREKEKVARLKGKLEKLEEELNRWRNGETVNPEEQINLKELSDAVTPVSVMEESVIAEKPSGPLPATPALMIGSTLGLEERNKLELERERLYQQLDEKDEEINQQSQYVEKLKEQMLEQDELIASTRRDYEALQAEMNRIQQENESAKEEVKEVLQALEELAVNYDQKSQEVEGKNKEMESLSEELMQKQTSLNSTTTELQQLRDLSSHQKKRIAEMLSNLLKELGEIGSTLGGGGGGGGGGEGQEIKISNDVAKLEEEFTVARLYISRMKSEVTSLTQRLQDIENKEQDSNKKVTEYEKELAECRLLISQHEARMKSLQESMREAENKKRMLEESIDSLREECAKLKAAEQVQSASESEKKEANELRVALEQQMDQLRVAHQKQVAALRDEIAEKQGLINDIKDSNQKLSLAQQQLQADYEKIKTEEIEKSHKLQELIATNDRREQARKDLKGLEVTVAKELQTLHNLRKLFVQDLQARMKKNLSSEDNEEDGGSLAQKQKISFLENNLDQLTKVHKQLVRDNADLRCELPKLEKRLRATMERVKALETALKEAKEGAMRDRKRYQYEVDRIKEAVRQKNLARRGPAATIAKPIRAGQHQGGSPVIRTGVGSRPNDDPQKRKSTVVGDKD</sequence>
<evidence type="ECO:0000313" key="15">
    <source>
        <dbReference type="EMBL" id="CAH1111497.1"/>
    </source>
</evidence>
<dbReference type="SMART" id="SM00129">
    <property type="entry name" value="KISc"/>
    <property type="match status" value="1"/>
</dbReference>
<dbReference type="PROSITE" id="PS50067">
    <property type="entry name" value="KINESIN_MOTOR_2"/>
    <property type="match status" value="1"/>
</dbReference>
<evidence type="ECO:0000256" key="13">
    <source>
        <dbReference type="SAM" id="MobiDB-lite"/>
    </source>
</evidence>
<feature type="coiled-coil region" evidence="12">
    <location>
        <begin position="855"/>
        <end position="910"/>
    </location>
</feature>
<evidence type="ECO:0000256" key="11">
    <source>
        <dbReference type="RuleBase" id="RU000394"/>
    </source>
</evidence>
<feature type="coiled-coil region" evidence="12">
    <location>
        <begin position="619"/>
        <end position="810"/>
    </location>
</feature>
<dbReference type="FunFam" id="3.40.850.10:FF:000067">
    <property type="entry name" value="Kinesin-like protein"/>
    <property type="match status" value="1"/>
</dbReference>
<evidence type="ECO:0000256" key="9">
    <source>
        <dbReference type="ARBA" id="ARBA00064588"/>
    </source>
</evidence>
<dbReference type="GO" id="GO:1904115">
    <property type="term" value="C:axon cytoplasm"/>
    <property type="evidence" value="ECO:0007669"/>
    <property type="project" value="GOC"/>
</dbReference>
<feature type="binding site" evidence="10">
    <location>
        <begin position="92"/>
        <end position="99"/>
    </location>
    <ligand>
        <name>ATP</name>
        <dbReference type="ChEBI" id="CHEBI:30616"/>
    </ligand>
</feature>
<dbReference type="GO" id="GO:0007097">
    <property type="term" value="P:nuclear migration"/>
    <property type="evidence" value="ECO:0007669"/>
    <property type="project" value="UniProtKB-ARBA"/>
</dbReference>
<evidence type="ECO:0000259" key="14">
    <source>
        <dbReference type="PROSITE" id="PS50067"/>
    </source>
</evidence>
<dbReference type="Pfam" id="PF00225">
    <property type="entry name" value="Kinesin"/>
    <property type="match status" value="1"/>
</dbReference>
<dbReference type="PROSITE" id="PS00411">
    <property type="entry name" value="KINESIN_MOTOR_1"/>
    <property type="match status" value="1"/>
</dbReference>
<dbReference type="GO" id="GO:0005874">
    <property type="term" value="C:microtubule"/>
    <property type="evidence" value="ECO:0007669"/>
    <property type="project" value="UniProtKB-KW"/>
</dbReference>
<dbReference type="Gene3D" id="3.40.850.10">
    <property type="entry name" value="Kinesin motor domain"/>
    <property type="match status" value="1"/>
</dbReference>
<evidence type="ECO:0000256" key="8">
    <source>
        <dbReference type="ARBA" id="ARBA00023212"/>
    </source>
</evidence>
<dbReference type="InterPro" id="IPR019821">
    <property type="entry name" value="Kinesin_motor_CS"/>
</dbReference>
<dbReference type="GO" id="GO:0005871">
    <property type="term" value="C:kinesin complex"/>
    <property type="evidence" value="ECO:0007669"/>
    <property type="project" value="UniProtKB-ARBA"/>
</dbReference>
<dbReference type="GO" id="GO:0098957">
    <property type="term" value="P:anterograde axonal transport of mitochondrion"/>
    <property type="evidence" value="ECO:0007669"/>
    <property type="project" value="UniProtKB-ARBA"/>
</dbReference>
<dbReference type="CDD" id="cd23649">
    <property type="entry name" value="Khc_CBD_cc"/>
    <property type="match status" value="1"/>
</dbReference>
<dbReference type="InterPro" id="IPR027640">
    <property type="entry name" value="Kinesin-like_fam"/>
</dbReference>
<dbReference type="PANTHER" id="PTHR47968">
    <property type="entry name" value="CENTROMERE PROTEIN E"/>
    <property type="match status" value="1"/>
</dbReference>
<evidence type="ECO:0000313" key="16">
    <source>
        <dbReference type="Proteomes" id="UP001153636"/>
    </source>
</evidence>
<reference evidence="15" key="1">
    <citation type="submission" date="2022-01" db="EMBL/GenBank/DDBJ databases">
        <authorList>
            <person name="King R."/>
        </authorList>
    </citation>
    <scope>NUCLEOTIDE SEQUENCE</scope>
</reference>
<evidence type="ECO:0000256" key="4">
    <source>
        <dbReference type="ARBA" id="ARBA00022741"/>
    </source>
</evidence>
<proteinExistence type="inferred from homology"/>
<dbReference type="InterPro" id="IPR059182">
    <property type="entry name" value="Khc_C"/>
</dbReference>
<evidence type="ECO:0000256" key="5">
    <source>
        <dbReference type="ARBA" id="ARBA00022840"/>
    </source>
</evidence>
<dbReference type="InterPro" id="IPR027417">
    <property type="entry name" value="P-loop_NTPase"/>
</dbReference>
<dbReference type="InterPro" id="IPR001752">
    <property type="entry name" value="Kinesin_motor_dom"/>
</dbReference>